<evidence type="ECO:0000313" key="9">
    <source>
        <dbReference type="EMBL" id="GAA3714618.1"/>
    </source>
</evidence>
<sequence>MLRVVLIALVVFASIYAFVDCVQTDRRVVRTMPKPVWLIAVLVPVLGPVGWLLAGRAGSRGGPPPRRPGRRPPGPRGPLGPDDDPDFLRKL</sequence>
<feature type="region of interest" description="Disordered" evidence="6">
    <location>
        <begin position="56"/>
        <end position="91"/>
    </location>
</feature>
<keyword evidence="10" id="KW-1185">Reference proteome</keyword>
<dbReference type="RefSeq" id="WP_185744775.1">
    <property type="nucleotide sequence ID" value="NZ_BAABDC010000006.1"/>
</dbReference>
<keyword evidence="5 7" id="KW-0472">Membrane</keyword>
<evidence type="ECO:0000256" key="3">
    <source>
        <dbReference type="ARBA" id="ARBA00022692"/>
    </source>
</evidence>
<evidence type="ECO:0000256" key="2">
    <source>
        <dbReference type="ARBA" id="ARBA00022475"/>
    </source>
</evidence>
<evidence type="ECO:0000259" key="8">
    <source>
        <dbReference type="Pfam" id="PF13396"/>
    </source>
</evidence>
<comment type="caution">
    <text evidence="9">The sequence shown here is derived from an EMBL/GenBank/DDBJ whole genome shotgun (WGS) entry which is preliminary data.</text>
</comment>
<keyword evidence="4 7" id="KW-1133">Transmembrane helix</keyword>
<evidence type="ECO:0000256" key="5">
    <source>
        <dbReference type="ARBA" id="ARBA00023136"/>
    </source>
</evidence>
<evidence type="ECO:0000256" key="6">
    <source>
        <dbReference type="SAM" id="MobiDB-lite"/>
    </source>
</evidence>
<keyword evidence="3 7" id="KW-0812">Transmembrane</keyword>
<dbReference type="Proteomes" id="UP001501468">
    <property type="component" value="Unassembled WGS sequence"/>
</dbReference>
<evidence type="ECO:0000256" key="7">
    <source>
        <dbReference type="SAM" id="Phobius"/>
    </source>
</evidence>
<feature type="domain" description="Cardiolipin synthase N-terminal" evidence="8">
    <location>
        <begin position="13"/>
        <end position="56"/>
    </location>
</feature>
<reference evidence="10" key="1">
    <citation type="journal article" date="2019" name="Int. J. Syst. Evol. Microbiol.">
        <title>The Global Catalogue of Microorganisms (GCM) 10K type strain sequencing project: providing services to taxonomists for standard genome sequencing and annotation.</title>
        <authorList>
            <consortium name="The Broad Institute Genomics Platform"/>
            <consortium name="The Broad Institute Genome Sequencing Center for Infectious Disease"/>
            <person name="Wu L."/>
            <person name="Ma J."/>
        </authorList>
    </citation>
    <scope>NUCLEOTIDE SEQUENCE [LARGE SCALE GENOMIC DNA]</scope>
    <source>
        <strain evidence="10">JCM 17125</strain>
    </source>
</reference>
<keyword evidence="2" id="KW-1003">Cell membrane</keyword>
<comment type="subcellular location">
    <subcellularLocation>
        <location evidence="1">Cell membrane</location>
        <topology evidence="1">Multi-pass membrane protein</topology>
    </subcellularLocation>
</comment>
<evidence type="ECO:0000256" key="1">
    <source>
        <dbReference type="ARBA" id="ARBA00004651"/>
    </source>
</evidence>
<feature type="transmembrane region" description="Helical" evidence="7">
    <location>
        <begin position="36"/>
        <end position="54"/>
    </location>
</feature>
<feature type="compositionally biased region" description="Pro residues" evidence="6">
    <location>
        <begin position="62"/>
        <end position="78"/>
    </location>
</feature>
<gene>
    <name evidence="9" type="ORF">GCM10022399_34080</name>
</gene>
<protein>
    <submittedName>
        <fullName evidence="9">PLD nuclease N-terminal domain-containing protein</fullName>
    </submittedName>
</protein>
<accession>A0ABP7E5L2</accession>
<dbReference type="EMBL" id="BAABDC010000006">
    <property type="protein sequence ID" value="GAA3714618.1"/>
    <property type="molecule type" value="Genomic_DNA"/>
</dbReference>
<name>A0ABP7E5L2_9MICO</name>
<proteinExistence type="predicted"/>
<evidence type="ECO:0000256" key="4">
    <source>
        <dbReference type="ARBA" id="ARBA00022989"/>
    </source>
</evidence>
<evidence type="ECO:0000313" key="10">
    <source>
        <dbReference type="Proteomes" id="UP001501468"/>
    </source>
</evidence>
<dbReference type="InterPro" id="IPR027379">
    <property type="entry name" value="CLS_N"/>
</dbReference>
<organism evidence="9 10">
    <name type="scientific">Terrabacter ginsenosidimutans</name>
    <dbReference type="NCBI Taxonomy" id="490575"/>
    <lineage>
        <taxon>Bacteria</taxon>
        <taxon>Bacillati</taxon>
        <taxon>Actinomycetota</taxon>
        <taxon>Actinomycetes</taxon>
        <taxon>Micrococcales</taxon>
        <taxon>Intrasporangiaceae</taxon>
        <taxon>Terrabacter</taxon>
    </lineage>
</organism>
<dbReference type="Pfam" id="PF13396">
    <property type="entry name" value="PLDc_N"/>
    <property type="match status" value="1"/>
</dbReference>